<dbReference type="GO" id="GO:0005739">
    <property type="term" value="C:mitochondrion"/>
    <property type="evidence" value="ECO:0007669"/>
    <property type="project" value="TreeGrafter"/>
</dbReference>
<dbReference type="OrthoDB" id="4069699at2759"/>
<protein>
    <recommendedName>
        <fullName evidence="1">malate dehydrogenase</fullName>
        <ecNumber evidence="1">1.1.1.37</ecNumber>
    </recommendedName>
</protein>
<dbReference type="SUPFAM" id="SSF51735">
    <property type="entry name" value="NAD(P)-binding Rossmann-fold domains"/>
    <property type="match status" value="1"/>
</dbReference>
<dbReference type="EMBL" id="CAACVG010006678">
    <property type="protein sequence ID" value="VEN40932.1"/>
    <property type="molecule type" value="Genomic_DNA"/>
</dbReference>
<evidence type="ECO:0000313" key="5">
    <source>
        <dbReference type="EMBL" id="VEN40932.1"/>
    </source>
</evidence>
<dbReference type="Proteomes" id="UP000410492">
    <property type="component" value="Unassembled WGS sequence"/>
</dbReference>
<dbReference type="InterPro" id="IPR015955">
    <property type="entry name" value="Lactate_DH/Glyco_Ohase_4_C"/>
</dbReference>
<evidence type="ECO:0000256" key="4">
    <source>
        <dbReference type="ARBA" id="ARBA00023027"/>
    </source>
</evidence>
<dbReference type="GO" id="GO:0006099">
    <property type="term" value="P:tricarboxylic acid cycle"/>
    <property type="evidence" value="ECO:0007669"/>
    <property type="project" value="UniProtKB-KW"/>
</dbReference>
<keyword evidence="2" id="KW-0816">Tricarboxylic acid cycle</keyword>
<evidence type="ECO:0000256" key="1">
    <source>
        <dbReference type="ARBA" id="ARBA00012995"/>
    </source>
</evidence>
<proteinExistence type="predicted"/>
<name>A0A653BZ79_CALMS</name>
<dbReference type="Gene3D" id="3.40.50.720">
    <property type="entry name" value="NAD(P)-binding Rossmann-like Domain"/>
    <property type="match status" value="1"/>
</dbReference>
<reference evidence="5 6" key="1">
    <citation type="submission" date="2019-01" db="EMBL/GenBank/DDBJ databases">
        <authorList>
            <person name="Sayadi A."/>
        </authorList>
    </citation>
    <scope>NUCLEOTIDE SEQUENCE [LARGE SCALE GENOMIC DNA]</scope>
</reference>
<accession>A0A653BZ79</accession>
<dbReference type="PANTHER" id="PTHR11540">
    <property type="entry name" value="MALATE AND LACTATE DEHYDROGENASE"/>
    <property type="match status" value="1"/>
</dbReference>
<sequence length="376" mass="41964">MNIQNFVKQKFYNVHTTQPYSSTKNFQKAIQVCVLGGHTPLGRFTSFLLKQNPVLSLLRIQGDKGVDEMAAELNIIDTKCKIKTFEGNDGYADSMKSADIVLILGVQSLPEDTSIADRVLAEGKRVYNIAKECTMYSPRALIIVAVPPVSVFTPVVADIFKQTDWYHPGRIVGSAALAQIKANTLLGRNQGMDPQICTVPIVGGPDIDLAVPLFSRAKPVELTDRAAQPLLARFRGIRADEFPHKKFSKENFREDAPMSEAFALNNMINRIGRGICGDDQAYYNCFARTNVLKTTCQHLVTTLQFSRGGIVHNYGLPQLTRLELELLEKAALQIKDREQIARDFIDFVELGRDDPPPFKAREIARNKLLKQTVIRG</sequence>
<evidence type="ECO:0000256" key="2">
    <source>
        <dbReference type="ARBA" id="ARBA00022532"/>
    </source>
</evidence>
<evidence type="ECO:0000256" key="3">
    <source>
        <dbReference type="ARBA" id="ARBA00023002"/>
    </source>
</evidence>
<dbReference type="GO" id="GO:0030060">
    <property type="term" value="F:L-malate dehydrogenase (NAD+) activity"/>
    <property type="evidence" value="ECO:0007669"/>
    <property type="project" value="UniProtKB-EC"/>
</dbReference>
<dbReference type="PANTHER" id="PTHR11540:SF16">
    <property type="entry name" value="MALATE DEHYDROGENASE, MITOCHONDRIAL"/>
    <property type="match status" value="1"/>
</dbReference>
<organism evidence="5 6">
    <name type="scientific">Callosobruchus maculatus</name>
    <name type="common">Southern cowpea weevil</name>
    <name type="synonym">Pulse bruchid</name>
    <dbReference type="NCBI Taxonomy" id="64391"/>
    <lineage>
        <taxon>Eukaryota</taxon>
        <taxon>Metazoa</taxon>
        <taxon>Ecdysozoa</taxon>
        <taxon>Arthropoda</taxon>
        <taxon>Hexapoda</taxon>
        <taxon>Insecta</taxon>
        <taxon>Pterygota</taxon>
        <taxon>Neoptera</taxon>
        <taxon>Endopterygota</taxon>
        <taxon>Coleoptera</taxon>
        <taxon>Polyphaga</taxon>
        <taxon>Cucujiformia</taxon>
        <taxon>Chrysomeloidea</taxon>
        <taxon>Chrysomelidae</taxon>
        <taxon>Bruchinae</taxon>
        <taxon>Bruchini</taxon>
        <taxon>Callosobruchus</taxon>
    </lineage>
</organism>
<keyword evidence="6" id="KW-1185">Reference proteome</keyword>
<keyword evidence="4" id="KW-0520">NAD</keyword>
<dbReference type="AlphaFoldDB" id="A0A653BZ79"/>
<dbReference type="EC" id="1.1.1.37" evidence="1"/>
<dbReference type="Gene3D" id="3.90.110.10">
    <property type="entry name" value="Lactate dehydrogenase/glycoside hydrolase, family 4, C-terminal"/>
    <property type="match status" value="1"/>
</dbReference>
<evidence type="ECO:0000313" key="6">
    <source>
        <dbReference type="Proteomes" id="UP000410492"/>
    </source>
</evidence>
<dbReference type="InterPro" id="IPR036291">
    <property type="entry name" value="NAD(P)-bd_dom_sf"/>
</dbReference>
<keyword evidence="3" id="KW-0560">Oxidoreductase</keyword>
<gene>
    <name evidence="5" type="ORF">CALMAC_LOCUS4930</name>
</gene>